<dbReference type="EMBL" id="AACS02000010">
    <property type="protein sequence ID" value="EAU87243.2"/>
    <property type="molecule type" value="Genomic_DNA"/>
</dbReference>
<evidence type="ECO:0008006" key="4">
    <source>
        <dbReference type="Google" id="ProtNLM"/>
    </source>
</evidence>
<protein>
    <recommendedName>
        <fullName evidence="4">BED-type domain-containing protein</fullName>
    </recommendedName>
</protein>
<proteinExistence type="predicted"/>
<sequence length="308" mass="35198">MPQNVCAVSLLQSLPQNKHIRFQTSWIADSYDKYFSTRRNPSRQARPVATRLVDEETDPEPSPRRCRSESRSSSRSSTGGPRRGPYLKPHERRERLENTPHVTYALDDTGLCIVATCTLCDRTYQLDKRGKSTKNGGYYFSNLQRHLNRRTHKEREAAYDRQREEILNHLLRASSPLTPPPEDLESDASSTVATEEDEPLEFTESSGAASIEGHEEHRTHEAIRHKVVSSIPSRTLSPPPTTSNIATQGSTSLVPYPLAHVEDAHLLLEVSKRAYMEYEERRFGNEKRGCPIWRLYCHQQDYLTPGRV</sequence>
<evidence type="ECO:0000256" key="1">
    <source>
        <dbReference type="SAM" id="MobiDB-lite"/>
    </source>
</evidence>
<dbReference type="Proteomes" id="UP000001861">
    <property type="component" value="Unassembled WGS sequence"/>
</dbReference>
<organism evidence="2 3">
    <name type="scientific">Coprinopsis cinerea (strain Okayama-7 / 130 / ATCC MYA-4618 / FGSC 9003)</name>
    <name type="common">Inky cap fungus</name>
    <name type="synonym">Hormographiella aspergillata</name>
    <dbReference type="NCBI Taxonomy" id="240176"/>
    <lineage>
        <taxon>Eukaryota</taxon>
        <taxon>Fungi</taxon>
        <taxon>Dikarya</taxon>
        <taxon>Basidiomycota</taxon>
        <taxon>Agaricomycotina</taxon>
        <taxon>Agaricomycetes</taxon>
        <taxon>Agaricomycetidae</taxon>
        <taxon>Agaricales</taxon>
        <taxon>Agaricineae</taxon>
        <taxon>Psathyrellaceae</taxon>
        <taxon>Coprinopsis</taxon>
    </lineage>
</organism>
<feature type="compositionally biased region" description="Basic and acidic residues" evidence="1">
    <location>
        <begin position="61"/>
        <end position="72"/>
    </location>
</feature>
<dbReference type="AlphaFoldDB" id="A8NL01"/>
<feature type="compositionally biased region" description="Basic and acidic residues" evidence="1">
    <location>
        <begin position="212"/>
        <end position="224"/>
    </location>
</feature>
<reference evidence="2 3" key="1">
    <citation type="journal article" date="2010" name="Proc. Natl. Acad. Sci. U.S.A.">
        <title>Insights into evolution of multicellular fungi from the assembled chromosomes of the mushroom Coprinopsis cinerea (Coprinus cinereus).</title>
        <authorList>
            <person name="Stajich J.E."/>
            <person name="Wilke S.K."/>
            <person name="Ahren D."/>
            <person name="Au C.H."/>
            <person name="Birren B.W."/>
            <person name="Borodovsky M."/>
            <person name="Burns C."/>
            <person name="Canback B."/>
            <person name="Casselton L.A."/>
            <person name="Cheng C.K."/>
            <person name="Deng J."/>
            <person name="Dietrich F.S."/>
            <person name="Fargo D.C."/>
            <person name="Farman M.L."/>
            <person name="Gathman A.C."/>
            <person name="Goldberg J."/>
            <person name="Guigo R."/>
            <person name="Hoegger P.J."/>
            <person name="Hooker J.B."/>
            <person name="Huggins A."/>
            <person name="James T.Y."/>
            <person name="Kamada T."/>
            <person name="Kilaru S."/>
            <person name="Kodira C."/>
            <person name="Kues U."/>
            <person name="Kupfer D."/>
            <person name="Kwan H.S."/>
            <person name="Lomsadze A."/>
            <person name="Li W."/>
            <person name="Lilly W.W."/>
            <person name="Ma L.J."/>
            <person name="Mackey A.J."/>
            <person name="Manning G."/>
            <person name="Martin F."/>
            <person name="Muraguchi H."/>
            <person name="Natvig D.O."/>
            <person name="Palmerini H."/>
            <person name="Ramesh M.A."/>
            <person name="Rehmeyer C.J."/>
            <person name="Roe B.A."/>
            <person name="Shenoy N."/>
            <person name="Stanke M."/>
            <person name="Ter-Hovhannisyan V."/>
            <person name="Tunlid A."/>
            <person name="Velagapudi R."/>
            <person name="Vision T.J."/>
            <person name="Zeng Q."/>
            <person name="Zolan M.E."/>
            <person name="Pukkila P.J."/>
        </authorList>
    </citation>
    <scope>NUCLEOTIDE SEQUENCE [LARGE SCALE GENOMIC DNA]</scope>
    <source>
        <strain evidence="3">Okayama-7 / 130 / ATCC MYA-4618 / FGSC 9003</strain>
    </source>
</reference>
<evidence type="ECO:0000313" key="2">
    <source>
        <dbReference type="EMBL" id="EAU87243.2"/>
    </source>
</evidence>
<keyword evidence="3" id="KW-1185">Reference proteome</keyword>
<name>A8NL01_COPC7</name>
<dbReference type="KEGG" id="cci:CC1G_12461"/>
<gene>
    <name evidence="2" type="ORF">CC1G_12461</name>
</gene>
<accession>A8NL01</accession>
<dbReference type="InParanoid" id="A8NL01"/>
<evidence type="ECO:0000313" key="3">
    <source>
        <dbReference type="Proteomes" id="UP000001861"/>
    </source>
</evidence>
<dbReference type="RefSeq" id="XP_001834583.2">
    <property type="nucleotide sequence ID" value="XM_001834531.2"/>
</dbReference>
<feature type="region of interest" description="Disordered" evidence="1">
    <location>
        <begin position="172"/>
        <end position="248"/>
    </location>
</feature>
<feature type="compositionally biased region" description="Basic and acidic residues" evidence="1">
    <location>
        <begin position="88"/>
        <end position="98"/>
    </location>
</feature>
<comment type="caution">
    <text evidence="2">The sequence shown here is derived from an EMBL/GenBank/DDBJ whole genome shotgun (WGS) entry which is preliminary data.</text>
</comment>
<dbReference type="HOGENOM" id="CLU_903194_0_0_1"/>
<feature type="compositionally biased region" description="Low complexity" evidence="1">
    <location>
        <begin position="73"/>
        <end position="84"/>
    </location>
</feature>
<dbReference type="GeneID" id="6011100"/>
<feature type="region of interest" description="Disordered" evidence="1">
    <location>
        <begin position="38"/>
        <end position="99"/>
    </location>
</feature>
<dbReference type="VEuPathDB" id="FungiDB:CC1G_12461"/>